<dbReference type="InterPro" id="IPR036864">
    <property type="entry name" value="Zn2-C6_fun-type_DNA-bd_sf"/>
</dbReference>
<keyword evidence="4" id="KW-0805">Transcription regulation</keyword>
<evidence type="ECO:0000256" key="1">
    <source>
        <dbReference type="ARBA" id="ARBA00004123"/>
    </source>
</evidence>
<dbReference type="PROSITE" id="PS50048">
    <property type="entry name" value="ZN2_CY6_FUNGAL_2"/>
    <property type="match status" value="1"/>
</dbReference>
<dbReference type="PANTHER" id="PTHR31313:SF81">
    <property type="entry name" value="TY1 ENHANCER ACTIVATOR"/>
    <property type="match status" value="1"/>
</dbReference>
<evidence type="ECO:0000313" key="10">
    <source>
        <dbReference type="Proteomes" id="UP000620124"/>
    </source>
</evidence>
<dbReference type="GO" id="GO:0005634">
    <property type="term" value="C:nucleus"/>
    <property type="evidence" value="ECO:0007669"/>
    <property type="project" value="UniProtKB-SubCell"/>
</dbReference>
<dbReference type="EMBL" id="JACAZI010000002">
    <property type="protein sequence ID" value="KAF7369302.1"/>
    <property type="molecule type" value="Genomic_DNA"/>
</dbReference>
<accession>A0A8H6Z1W0</accession>
<dbReference type="PROSITE" id="PS00463">
    <property type="entry name" value="ZN2_CY6_FUNGAL_1"/>
    <property type="match status" value="1"/>
</dbReference>
<dbReference type="AlphaFoldDB" id="A0A8H6Z1W0"/>
<dbReference type="Proteomes" id="UP000620124">
    <property type="component" value="Unassembled WGS sequence"/>
</dbReference>
<dbReference type="CDD" id="cd12148">
    <property type="entry name" value="fungal_TF_MHR"/>
    <property type="match status" value="1"/>
</dbReference>
<evidence type="ECO:0000256" key="6">
    <source>
        <dbReference type="ARBA" id="ARBA00023163"/>
    </source>
</evidence>
<dbReference type="GO" id="GO:0006351">
    <property type="term" value="P:DNA-templated transcription"/>
    <property type="evidence" value="ECO:0007669"/>
    <property type="project" value="InterPro"/>
</dbReference>
<feature type="domain" description="Zn(2)-C6 fungal-type" evidence="8">
    <location>
        <begin position="22"/>
        <end position="54"/>
    </location>
</feature>
<dbReference type="InterPro" id="IPR007219">
    <property type="entry name" value="XnlR_reg_dom"/>
</dbReference>
<dbReference type="SMART" id="SM00066">
    <property type="entry name" value="GAL4"/>
    <property type="match status" value="1"/>
</dbReference>
<dbReference type="Pfam" id="PF00172">
    <property type="entry name" value="Zn_clus"/>
    <property type="match status" value="1"/>
</dbReference>
<dbReference type="CDD" id="cd00067">
    <property type="entry name" value="GAL4"/>
    <property type="match status" value="1"/>
</dbReference>
<keyword evidence="5" id="KW-0238">DNA-binding</keyword>
<sequence>MPKGTPNGNSNGRTRGPYSTQACAICRAKKSKCDGVKPVCGSCGATGRDSQCSWGRDTDSWKTRTESHFEALRKRTESLQVYVNLLEGILANCVCQDVPSHLQFRPQEDRREQDARARGNYNTEGLNLDEEITHELIVPAPCLKFDDNLGGLLLHGITAPFRFGSKPPNEVSRFTEIVESENGYYVLLVDGADLFGCNQDIDWSRHLPREVAIERKEHDKILDLSFKFFTTFSLRIVPSLFLKDMYRALSVPRSQRPPRTPHYSPMLHNALLAVSLNFSDDVHLREPRNRQYFINLALDSLQSECRKPDLSLIHALAFLGTFYADVGDRILADLFFGMSSRVSMSLGLGADSSAWVRSGLITPDEMLARNRVYWTTFSLEVCWALYFGREFCGSHDQRTVPMPFVDEELDRIPWFHPPAAVSPQPCLLTRTFLESSALLLIAREIINTVIGLENSHDTAKVNERVTKIDLQLNNWKNELPLQLDITLANRTDSTPHRLMLHCEYWWCFIVLHRPFFNRHSRGQSIQHSDREIDHVKLCKRAADNILLLVETWASVYTLRYTPVTLLQVLFSAGTIYLLLALQATAGLRIAHGALQPAIEQAGHCIRYLHEMGRTWKCAARTGDILQILLHDKLGPIITRRLAHRGYRSR</sequence>
<gene>
    <name evidence="9" type="ORF">MVEN_00258100</name>
</gene>
<protein>
    <submittedName>
        <fullName evidence="9">Zn(2)-C6 fungal-type domain-containing protein</fullName>
    </submittedName>
</protein>
<dbReference type="OrthoDB" id="2154091at2759"/>
<dbReference type="GO" id="GO:0008270">
    <property type="term" value="F:zinc ion binding"/>
    <property type="evidence" value="ECO:0007669"/>
    <property type="project" value="InterPro"/>
</dbReference>
<keyword evidence="10" id="KW-1185">Reference proteome</keyword>
<dbReference type="SUPFAM" id="SSF57701">
    <property type="entry name" value="Zn2/Cys6 DNA-binding domain"/>
    <property type="match status" value="1"/>
</dbReference>
<keyword evidence="3" id="KW-0862">Zinc</keyword>
<comment type="caution">
    <text evidence="9">The sequence shown here is derived from an EMBL/GenBank/DDBJ whole genome shotgun (WGS) entry which is preliminary data.</text>
</comment>
<dbReference type="GO" id="GO:0000981">
    <property type="term" value="F:DNA-binding transcription factor activity, RNA polymerase II-specific"/>
    <property type="evidence" value="ECO:0007669"/>
    <property type="project" value="InterPro"/>
</dbReference>
<dbReference type="Pfam" id="PF04082">
    <property type="entry name" value="Fungal_trans"/>
    <property type="match status" value="1"/>
</dbReference>
<reference evidence="9" key="1">
    <citation type="submission" date="2020-05" db="EMBL/GenBank/DDBJ databases">
        <title>Mycena genomes resolve the evolution of fungal bioluminescence.</title>
        <authorList>
            <person name="Tsai I.J."/>
        </authorList>
    </citation>
    <scope>NUCLEOTIDE SEQUENCE</scope>
    <source>
        <strain evidence="9">CCC161011</strain>
    </source>
</reference>
<evidence type="ECO:0000256" key="2">
    <source>
        <dbReference type="ARBA" id="ARBA00022723"/>
    </source>
</evidence>
<comment type="subcellular location">
    <subcellularLocation>
        <location evidence="1">Nucleus</location>
    </subcellularLocation>
</comment>
<evidence type="ECO:0000256" key="4">
    <source>
        <dbReference type="ARBA" id="ARBA00023015"/>
    </source>
</evidence>
<evidence type="ECO:0000256" key="7">
    <source>
        <dbReference type="ARBA" id="ARBA00023242"/>
    </source>
</evidence>
<keyword evidence="6" id="KW-0804">Transcription</keyword>
<organism evidence="9 10">
    <name type="scientific">Mycena venus</name>
    <dbReference type="NCBI Taxonomy" id="2733690"/>
    <lineage>
        <taxon>Eukaryota</taxon>
        <taxon>Fungi</taxon>
        <taxon>Dikarya</taxon>
        <taxon>Basidiomycota</taxon>
        <taxon>Agaricomycotina</taxon>
        <taxon>Agaricomycetes</taxon>
        <taxon>Agaricomycetidae</taxon>
        <taxon>Agaricales</taxon>
        <taxon>Marasmiineae</taxon>
        <taxon>Mycenaceae</taxon>
        <taxon>Mycena</taxon>
    </lineage>
</organism>
<dbReference type="InterPro" id="IPR001138">
    <property type="entry name" value="Zn2Cys6_DnaBD"/>
</dbReference>
<evidence type="ECO:0000313" key="9">
    <source>
        <dbReference type="EMBL" id="KAF7369302.1"/>
    </source>
</evidence>
<keyword evidence="2" id="KW-0479">Metal-binding</keyword>
<evidence type="ECO:0000256" key="5">
    <source>
        <dbReference type="ARBA" id="ARBA00023125"/>
    </source>
</evidence>
<dbReference type="InterPro" id="IPR051615">
    <property type="entry name" value="Transcr_Regulatory_Elem"/>
</dbReference>
<name>A0A8H6Z1W0_9AGAR</name>
<dbReference type="GO" id="GO:0003677">
    <property type="term" value="F:DNA binding"/>
    <property type="evidence" value="ECO:0007669"/>
    <property type="project" value="UniProtKB-KW"/>
</dbReference>
<evidence type="ECO:0000256" key="3">
    <source>
        <dbReference type="ARBA" id="ARBA00022833"/>
    </source>
</evidence>
<dbReference type="PANTHER" id="PTHR31313">
    <property type="entry name" value="TY1 ENHANCER ACTIVATOR"/>
    <property type="match status" value="1"/>
</dbReference>
<dbReference type="Gene3D" id="4.10.240.10">
    <property type="entry name" value="Zn(2)-C6 fungal-type DNA-binding domain"/>
    <property type="match status" value="1"/>
</dbReference>
<proteinExistence type="predicted"/>
<keyword evidence="7" id="KW-0539">Nucleus</keyword>
<evidence type="ECO:0000259" key="8">
    <source>
        <dbReference type="PROSITE" id="PS50048"/>
    </source>
</evidence>